<name>A0A0B2VIB9_TOXCA</name>
<dbReference type="PANTHER" id="PTHR31796">
    <property type="entry name" value="SUZ DOMAIN-CONTAINING PROTEIN 1"/>
    <property type="match status" value="1"/>
</dbReference>
<dbReference type="OrthoDB" id="5841000at2759"/>
<evidence type="ECO:0000256" key="1">
    <source>
        <dbReference type="SAM" id="MobiDB-lite"/>
    </source>
</evidence>
<feature type="region of interest" description="Disordered" evidence="1">
    <location>
        <begin position="80"/>
        <end position="112"/>
    </location>
</feature>
<reference evidence="3 4" key="1">
    <citation type="submission" date="2014-11" db="EMBL/GenBank/DDBJ databases">
        <title>Genetic blueprint of the zoonotic pathogen Toxocara canis.</title>
        <authorList>
            <person name="Zhu X.-Q."/>
            <person name="Korhonen P.K."/>
            <person name="Cai H."/>
            <person name="Young N.D."/>
            <person name="Nejsum P."/>
            <person name="von Samson-Himmelstjerna G."/>
            <person name="Boag P.R."/>
            <person name="Tan P."/>
            <person name="Li Q."/>
            <person name="Min J."/>
            <person name="Yang Y."/>
            <person name="Wang X."/>
            <person name="Fang X."/>
            <person name="Hall R.S."/>
            <person name="Hofmann A."/>
            <person name="Sternberg P.W."/>
            <person name="Jex A.R."/>
            <person name="Gasser R.B."/>
        </authorList>
    </citation>
    <scope>NUCLEOTIDE SEQUENCE [LARGE SCALE GENOMIC DNA]</scope>
    <source>
        <strain evidence="3">PN_DK_2014</strain>
    </source>
</reference>
<dbReference type="PANTHER" id="PTHR31796:SF2">
    <property type="entry name" value="SUZ DOMAIN-CONTAINING PROTEIN 1"/>
    <property type="match status" value="1"/>
</dbReference>
<accession>A0A0B2VIB9</accession>
<dbReference type="InterPro" id="IPR039228">
    <property type="entry name" value="SZRD1"/>
</dbReference>
<evidence type="ECO:0000313" key="3">
    <source>
        <dbReference type="EMBL" id="KHN81253.1"/>
    </source>
</evidence>
<dbReference type="Proteomes" id="UP000031036">
    <property type="component" value="Unassembled WGS sequence"/>
</dbReference>
<organism evidence="3 4">
    <name type="scientific">Toxocara canis</name>
    <name type="common">Canine roundworm</name>
    <dbReference type="NCBI Taxonomy" id="6265"/>
    <lineage>
        <taxon>Eukaryota</taxon>
        <taxon>Metazoa</taxon>
        <taxon>Ecdysozoa</taxon>
        <taxon>Nematoda</taxon>
        <taxon>Chromadorea</taxon>
        <taxon>Rhabditida</taxon>
        <taxon>Spirurina</taxon>
        <taxon>Ascaridomorpha</taxon>
        <taxon>Ascaridoidea</taxon>
        <taxon>Toxocaridae</taxon>
        <taxon>Toxocara</taxon>
    </lineage>
</organism>
<dbReference type="STRING" id="6265.A0A0B2VIB9"/>
<dbReference type="Pfam" id="PF12752">
    <property type="entry name" value="SUZ"/>
    <property type="match status" value="1"/>
</dbReference>
<feature type="region of interest" description="Disordered" evidence="1">
    <location>
        <begin position="250"/>
        <end position="271"/>
    </location>
</feature>
<dbReference type="AlphaFoldDB" id="A0A0B2VIB9"/>
<dbReference type="InterPro" id="IPR024771">
    <property type="entry name" value="SUZ"/>
</dbReference>
<feature type="region of interest" description="Disordered" evidence="1">
    <location>
        <begin position="1"/>
        <end position="25"/>
    </location>
</feature>
<evidence type="ECO:0000313" key="4">
    <source>
        <dbReference type="Proteomes" id="UP000031036"/>
    </source>
</evidence>
<comment type="caution">
    <text evidence="3">The sequence shown here is derived from an EMBL/GenBank/DDBJ whole genome shotgun (WGS) entry which is preliminary data.</text>
</comment>
<dbReference type="PROSITE" id="PS51673">
    <property type="entry name" value="SUZ"/>
    <property type="match status" value="1"/>
</dbReference>
<feature type="compositionally biased region" description="Polar residues" evidence="1">
    <location>
        <begin position="83"/>
        <end position="93"/>
    </location>
</feature>
<dbReference type="OMA" id="YHAPNPR"/>
<feature type="domain" description="SUZ" evidence="2">
    <location>
        <begin position="48"/>
        <end position="128"/>
    </location>
</feature>
<evidence type="ECO:0000259" key="2">
    <source>
        <dbReference type="PROSITE" id="PS51673"/>
    </source>
</evidence>
<protein>
    <submittedName>
        <fullName evidence="3">SUZ domain-containing protein 1</fullName>
    </submittedName>
</protein>
<keyword evidence="4" id="KW-1185">Reference proteome</keyword>
<sequence length="292" mass="32228">MNDSHVEQAYGDNVADSWEEAGDEVSVQLEERQKQLLKKKHKEEELKAMQEAAAMQHLQAQQQCSAFGGDKLTGIKILRRPQSCGTLPSSSKTEPPKAVEQPQCKQKSLEERQAAYQQARERIFGKFNPEEEAESEADLGPTLVPLPPTTVNSPTGILQPRMQFSTPVPRPRAPVAALRTIRAPHFQPIPASQGIVYSMPPPINVYGQMQQQQQRLPPMVIPLGGAPKPRQIPFYDSRVPPPIPPTVFPVPNAGVNGNTRPPNPVPYGRPPAQLLQQSQFSAAYNTSPNPNY</sequence>
<gene>
    <name evidence="3" type="primary">Szrd1</name>
    <name evidence="3" type="ORF">Tcan_07139</name>
</gene>
<proteinExistence type="predicted"/>
<dbReference type="EMBL" id="JPKZ01001548">
    <property type="protein sequence ID" value="KHN81253.1"/>
    <property type="molecule type" value="Genomic_DNA"/>
</dbReference>